<dbReference type="PRINTS" id="PR00237">
    <property type="entry name" value="GPCRRHODOPSN"/>
</dbReference>
<feature type="transmembrane region" description="Helical" evidence="9">
    <location>
        <begin position="139"/>
        <end position="163"/>
    </location>
</feature>
<feature type="transmembrane region" description="Helical" evidence="9">
    <location>
        <begin position="7"/>
        <end position="31"/>
    </location>
</feature>
<evidence type="ECO:0000256" key="8">
    <source>
        <dbReference type="ARBA" id="ARBA00023224"/>
    </source>
</evidence>
<keyword evidence="6 9" id="KW-0472">Membrane</keyword>
<proteinExistence type="predicted"/>
<keyword evidence="8" id="KW-0807">Transducer</keyword>
<dbReference type="InterPro" id="IPR017452">
    <property type="entry name" value="GPCR_Rhodpsn_7TM"/>
</dbReference>
<protein>
    <submittedName>
        <fullName evidence="12">Uncharacterized protein LOC105850126 isoform X4</fullName>
    </submittedName>
</protein>
<evidence type="ECO:0000313" key="11">
    <source>
        <dbReference type="Proteomes" id="UP001652625"/>
    </source>
</evidence>
<evidence type="ECO:0000256" key="5">
    <source>
        <dbReference type="ARBA" id="ARBA00023040"/>
    </source>
</evidence>
<evidence type="ECO:0000256" key="1">
    <source>
        <dbReference type="ARBA" id="ARBA00004651"/>
    </source>
</evidence>
<reference evidence="12" key="2">
    <citation type="submission" date="2025-08" db="UniProtKB">
        <authorList>
            <consortium name="RefSeq"/>
        </authorList>
    </citation>
    <scope>IDENTIFICATION</scope>
</reference>
<dbReference type="InterPro" id="IPR019430">
    <property type="entry name" value="7TM_GPCR_serpentine_rcpt_Srx"/>
</dbReference>
<keyword evidence="11" id="KW-1185">Reference proteome</keyword>
<feature type="transmembrane region" description="Helical" evidence="9">
    <location>
        <begin position="289"/>
        <end position="308"/>
    </location>
</feature>
<dbReference type="Gene3D" id="1.20.1070.10">
    <property type="entry name" value="Rhodopsin 7-helix transmembrane proteins"/>
    <property type="match status" value="2"/>
</dbReference>
<comment type="subcellular location">
    <subcellularLocation>
        <location evidence="1">Cell membrane</location>
        <topology evidence="1">Multi-pass membrane protein</topology>
    </subcellularLocation>
</comment>
<keyword evidence="5" id="KW-0297">G-protein coupled receptor</keyword>
<name>A0ABM4BFJ5_HYDVU</name>
<dbReference type="GeneID" id="105850126"/>
<evidence type="ECO:0000313" key="12">
    <source>
        <dbReference type="RefSeq" id="XP_065647753.1"/>
    </source>
</evidence>
<dbReference type="InterPro" id="IPR050569">
    <property type="entry name" value="TAAR"/>
</dbReference>
<keyword evidence="2" id="KW-1003">Cell membrane</keyword>
<sequence>MVYLYVFLSLVAILGVFCNGSILVSVIRYRILRKKHYALLVSLAVCDTLKILVIFCVIINFAIKDFKFCVITSCFGMLLIFVTTFHLAAESINRCLIIQFPYRYDDAISKESNDWFESYTFQAHMFGCNTNELYGTDPYIIIVHAIFFGLPLLIMVISYGFMLHMAYKSAKQMRETQVRRRTRKSPAITETRFSNPIIAMVTSSYDTAAISSTNQGIEPIEHQTRTQSVASTAKKEFQRLMNNRKREIKASKTVVMIVFTFIACNAPTFSMTWTDMNSESSTSKSEARIFLIGLAFLQVFIDPIVYFLRLKDYKNARKTIKRVGTTMIRKTIRKL</sequence>
<feature type="transmembrane region" description="Helical" evidence="9">
    <location>
        <begin position="68"/>
        <end position="89"/>
    </location>
</feature>
<reference evidence="11" key="1">
    <citation type="submission" date="2025-05" db="UniProtKB">
        <authorList>
            <consortium name="RefSeq"/>
        </authorList>
    </citation>
    <scope>NUCLEOTIDE SEQUENCE [LARGE SCALE GENOMIC DNA]</scope>
</reference>
<dbReference type="InterPro" id="IPR000276">
    <property type="entry name" value="GPCR_Rhodpsn"/>
</dbReference>
<dbReference type="CDD" id="cd00637">
    <property type="entry name" value="7tm_classA_rhodopsin-like"/>
    <property type="match status" value="1"/>
</dbReference>
<evidence type="ECO:0000256" key="7">
    <source>
        <dbReference type="ARBA" id="ARBA00023170"/>
    </source>
</evidence>
<evidence type="ECO:0000256" key="3">
    <source>
        <dbReference type="ARBA" id="ARBA00022692"/>
    </source>
</evidence>
<dbReference type="Pfam" id="PF10328">
    <property type="entry name" value="7TM_GPCR_Srx"/>
    <property type="match status" value="1"/>
</dbReference>
<evidence type="ECO:0000256" key="2">
    <source>
        <dbReference type="ARBA" id="ARBA00022475"/>
    </source>
</evidence>
<dbReference type="SUPFAM" id="SSF81321">
    <property type="entry name" value="Family A G protein-coupled receptor-like"/>
    <property type="match status" value="1"/>
</dbReference>
<dbReference type="Pfam" id="PF00001">
    <property type="entry name" value="7tm_1"/>
    <property type="match status" value="1"/>
</dbReference>
<keyword evidence="7" id="KW-0675">Receptor</keyword>
<evidence type="ECO:0000256" key="9">
    <source>
        <dbReference type="SAM" id="Phobius"/>
    </source>
</evidence>
<evidence type="ECO:0000259" key="10">
    <source>
        <dbReference type="PROSITE" id="PS50262"/>
    </source>
</evidence>
<dbReference type="Proteomes" id="UP001652625">
    <property type="component" value="Chromosome 02"/>
</dbReference>
<gene>
    <name evidence="12" type="primary">LOC105850126</name>
</gene>
<accession>A0ABM4BFJ5</accession>
<evidence type="ECO:0000256" key="4">
    <source>
        <dbReference type="ARBA" id="ARBA00022989"/>
    </source>
</evidence>
<evidence type="ECO:0000256" key="6">
    <source>
        <dbReference type="ARBA" id="ARBA00023136"/>
    </source>
</evidence>
<keyword evidence="4 9" id="KW-1133">Transmembrane helix</keyword>
<feature type="transmembrane region" description="Helical" evidence="9">
    <location>
        <begin position="250"/>
        <end position="269"/>
    </location>
</feature>
<dbReference type="RefSeq" id="XP_065647753.1">
    <property type="nucleotide sequence ID" value="XM_065791681.1"/>
</dbReference>
<dbReference type="PROSITE" id="PS50262">
    <property type="entry name" value="G_PROTEIN_RECEP_F1_2"/>
    <property type="match status" value="1"/>
</dbReference>
<dbReference type="PANTHER" id="PTHR24249">
    <property type="entry name" value="HISTAMINE RECEPTOR-RELATED G-PROTEIN COUPLED RECEPTOR"/>
    <property type="match status" value="1"/>
</dbReference>
<dbReference type="PANTHER" id="PTHR24249:SF372">
    <property type="entry name" value="G-PROTEIN COUPLED RECEPTORS FAMILY 1 PROFILE DOMAIN-CONTAINING PROTEIN"/>
    <property type="match status" value="1"/>
</dbReference>
<feature type="domain" description="G-protein coupled receptors family 1 profile" evidence="10">
    <location>
        <begin position="18"/>
        <end position="306"/>
    </location>
</feature>
<keyword evidence="3 9" id="KW-0812">Transmembrane</keyword>
<organism evidence="11 12">
    <name type="scientific">Hydra vulgaris</name>
    <name type="common">Hydra</name>
    <name type="synonym">Hydra attenuata</name>
    <dbReference type="NCBI Taxonomy" id="6087"/>
    <lineage>
        <taxon>Eukaryota</taxon>
        <taxon>Metazoa</taxon>
        <taxon>Cnidaria</taxon>
        <taxon>Hydrozoa</taxon>
        <taxon>Hydroidolina</taxon>
        <taxon>Anthoathecata</taxon>
        <taxon>Aplanulata</taxon>
        <taxon>Hydridae</taxon>
        <taxon>Hydra</taxon>
    </lineage>
</organism>
<feature type="transmembrane region" description="Helical" evidence="9">
    <location>
        <begin position="37"/>
        <end position="61"/>
    </location>
</feature>